<protein>
    <recommendedName>
        <fullName evidence="3">Fur-regulated basic protein FbpA</fullName>
    </recommendedName>
</protein>
<comment type="caution">
    <text evidence="1">The sequence shown here is derived from an EMBL/GenBank/DDBJ whole genome shotgun (WGS) entry which is preliminary data.</text>
</comment>
<keyword evidence="2" id="KW-1185">Reference proteome</keyword>
<dbReference type="Proteomes" id="UP001589609">
    <property type="component" value="Unassembled WGS sequence"/>
</dbReference>
<evidence type="ECO:0000313" key="2">
    <source>
        <dbReference type="Proteomes" id="UP001589609"/>
    </source>
</evidence>
<evidence type="ECO:0000313" key="1">
    <source>
        <dbReference type="EMBL" id="MFB9761562.1"/>
    </source>
</evidence>
<dbReference type="EMBL" id="JBHMAF010000194">
    <property type="protein sequence ID" value="MFB9761562.1"/>
    <property type="molecule type" value="Genomic_DNA"/>
</dbReference>
<name>A0ABV5WLN6_9BACI</name>
<evidence type="ECO:0008006" key="3">
    <source>
        <dbReference type="Google" id="ProtNLM"/>
    </source>
</evidence>
<sequence length="53" mass="6414">MAELVIYQMFKLDLYIVKSKVKREAVYELELGTIQQMRVIMHEQSREEEPKKL</sequence>
<reference evidence="1 2" key="1">
    <citation type="submission" date="2024-09" db="EMBL/GenBank/DDBJ databases">
        <authorList>
            <person name="Sun Q."/>
            <person name="Mori K."/>
        </authorList>
    </citation>
    <scope>NUCLEOTIDE SEQUENCE [LARGE SCALE GENOMIC DNA]</scope>
    <source>
        <strain evidence="1 2">JCM 11201</strain>
    </source>
</reference>
<organism evidence="1 2">
    <name type="scientific">Ectobacillus funiculus</name>
    <dbReference type="NCBI Taxonomy" id="137993"/>
    <lineage>
        <taxon>Bacteria</taxon>
        <taxon>Bacillati</taxon>
        <taxon>Bacillota</taxon>
        <taxon>Bacilli</taxon>
        <taxon>Bacillales</taxon>
        <taxon>Bacillaceae</taxon>
        <taxon>Ectobacillus</taxon>
    </lineage>
</organism>
<proteinExistence type="predicted"/>
<gene>
    <name evidence="1" type="ORF">ACFFMS_25305</name>
</gene>
<accession>A0ABV5WLN6</accession>